<organism evidence="2 3">
    <name type="scientific">Steroidobacter gossypii</name>
    <dbReference type="NCBI Taxonomy" id="2805490"/>
    <lineage>
        <taxon>Bacteria</taxon>
        <taxon>Pseudomonadati</taxon>
        <taxon>Pseudomonadota</taxon>
        <taxon>Gammaproteobacteria</taxon>
        <taxon>Steroidobacterales</taxon>
        <taxon>Steroidobacteraceae</taxon>
        <taxon>Steroidobacter</taxon>
    </lineage>
</organism>
<feature type="transmembrane region" description="Helical" evidence="1">
    <location>
        <begin position="160"/>
        <end position="180"/>
    </location>
</feature>
<proteinExistence type="predicted"/>
<feature type="transmembrane region" description="Helical" evidence="1">
    <location>
        <begin position="45"/>
        <end position="65"/>
    </location>
</feature>
<evidence type="ECO:0000313" key="3">
    <source>
        <dbReference type="Proteomes" id="UP000661077"/>
    </source>
</evidence>
<feature type="transmembrane region" description="Helical" evidence="1">
    <location>
        <begin position="200"/>
        <end position="220"/>
    </location>
</feature>
<keyword evidence="1" id="KW-0812">Transmembrane</keyword>
<keyword evidence="1" id="KW-1133">Transmembrane helix</keyword>
<dbReference type="Proteomes" id="UP000661077">
    <property type="component" value="Unassembled WGS sequence"/>
</dbReference>
<evidence type="ECO:0000313" key="2">
    <source>
        <dbReference type="EMBL" id="MBM0107252.1"/>
    </source>
</evidence>
<dbReference type="EMBL" id="JAEVLS010000005">
    <property type="protein sequence ID" value="MBM0107252.1"/>
    <property type="molecule type" value="Genomic_DNA"/>
</dbReference>
<feature type="transmembrane region" description="Helical" evidence="1">
    <location>
        <begin position="124"/>
        <end position="148"/>
    </location>
</feature>
<keyword evidence="1" id="KW-0472">Membrane</keyword>
<evidence type="ECO:0000256" key="1">
    <source>
        <dbReference type="SAM" id="Phobius"/>
    </source>
</evidence>
<accession>A0ABS1X1Z0</accession>
<gene>
    <name evidence="2" type="ORF">JM946_21150</name>
</gene>
<evidence type="ECO:0008006" key="4">
    <source>
        <dbReference type="Google" id="ProtNLM"/>
    </source>
</evidence>
<comment type="caution">
    <text evidence="2">The sequence shown here is derived from an EMBL/GenBank/DDBJ whole genome shotgun (WGS) entry which is preliminary data.</text>
</comment>
<name>A0ABS1X1Z0_9GAMM</name>
<reference evidence="2 3" key="1">
    <citation type="journal article" date="2021" name="Int. J. Syst. Evol. Microbiol.">
        <title>Steroidobacter gossypii sp. nov., isolated from soil of cotton cropping field.</title>
        <authorList>
            <person name="Huang R."/>
            <person name="Yang S."/>
            <person name="Zhen C."/>
            <person name="Liu W."/>
        </authorList>
    </citation>
    <scope>NUCLEOTIDE SEQUENCE [LARGE SCALE GENOMIC DNA]</scope>
    <source>
        <strain evidence="2 3">S1-65</strain>
    </source>
</reference>
<protein>
    <recommendedName>
        <fullName evidence="4">HEAT repeat domain-containing protein</fullName>
    </recommendedName>
</protein>
<feature type="transmembrane region" description="Helical" evidence="1">
    <location>
        <begin position="21"/>
        <end position="39"/>
    </location>
</feature>
<feature type="transmembrane region" description="Helical" evidence="1">
    <location>
        <begin position="92"/>
        <end position="112"/>
    </location>
</feature>
<keyword evidence="3" id="KW-1185">Reference proteome</keyword>
<sequence>MRDYSRRMHAMETLKYLLIPLRGAALVLVVSFSILLLLAAHGGLLGLPLALLVVSWFFKYGFALLDRVADGVNEPPVLSYEMVNPVNESRPAGLVLVVTIFYVVTAAMGAWFGEEAVTLLRAAGLVLVPAVIMTQAAGSFAQALNPLVLLQVILRVPGSYALVLAVLAGAWWLATMLVTWLPAAELPLSIEIPLPETVRIFILMYAWLASFAMLGGVLYVRRHELGFEPSRSPEREAEKAQRERERQIDMLVDRIFAEWRGGAYGNAWRAIQTHLESSSLPGEDLKDLFERASQWPDPRLAYRLAQELIPRLLASRRTGDALNIARRQLRSDDQFKPLDGSDTIKLIELARDAGDRRTARMLLQGFSDRYNDDVAQRIAGELARQLER</sequence>